<proteinExistence type="predicted"/>
<dbReference type="EMBL" id="HBUE01159474">
    <property type="protein sequence ID" value="CAG6509447.1"/>
    <property type="molecule type" value="Transcribed_RNA"/>
</dbReference>
<protein>
    <submittedName>
        <fullName evidence="1">(northern house mosquito) hypothetical protein</fullName>
    </submittedName>
</protein>
<dbReference type="EMBL" id="HBUE01264612">
    <property type="protein sequence ID" value="CAG6560827.1"/>
    <property type="molecule type" value="Transcribed_RNA"/>
</dbReference>
<evidence type="ECO:0000313" key="1">
    <source>
        <dbReference type="EMBL" id="CAG6560827.1"/>
    </source>
</evidence>
<dbReference type="AlphaFoldDB" id="A0A8D8ND10"/>
<organism evidence="1">
    <name type="scientific">Culex pipiens</name>
    <name type="common">House mosquito</name>
    <dbReference type="NCBI Taxonomy" id="7175"/>
    <lineage>
        <taxon>Eukaryota</taxon>
        <taxon>Metazoa</taxon>
        <taxon>Ecdysozoa</taxon>
        <taxon>Arthropoda</taxon>
        <taxon>Hexapoda</taxon>
        <taxon>Insecta</taxon>
        <taxon>Pterygota</taxon>
        <taxon>Neoptera</taxon>
        <taxon>Endopterygota</taxon>
        <taxon>Diptera</taxon>
        <taxon>Nematocera</taxon>
        <taxon>Culicoidea</taxon>
        <taxon>Culicidae</taxon>
        <taxon>Culicinae</taxon>
        <taxon>Culicini</taxon>
        <taxon>Culex</taxon>
        <taxon>Culex</taxon>
    </lineage>
</organism>
<reference evidence="1" key="1">
    <citation type="submission" date="2021-05" db="EMBL/GenBank/DDBJ databases">
        <authorList>
            <person name="Alioto T."/>
            <person name="Alioto T."/>
            <person name="Gomez Garrido J."/>
        </authorList>
    </citation>
    <scope>NUCLEOTIDE SEQUENCE</scope>
</reference>
<name>A0A8D8ND10_CULPI</name>
<sequence length="155" mass="17449">MNRRYSTVNRCFADFYTFSDLVLVAECSVFNAVQHFHGPVRESVVGVGHRSVSGPKQMLILMQAVSLDTLHDAVSGGDASSCCLRKDASISRTSKRRKSFTNAKPLSDVLRSLVIRYGMRSRHRNHSGHGSTVCCRSLWRQWNRSLLWSTDDVSK</sequence>
<accession>A0A8D8ND10</accession>